<name>A0A3M8P6N8_9BACL</name>
<evidence type="ECO:0008006" key="3">
    <source>
        <dbReference type="Google" id="ProtNLM"/>
    </source>
</evidence>
<evidence type="ECO:0000313" key="1">
    <source>
        <dbReference type="EMBL" id="RNF38864.1"/>
    </source>
</evidence>
<dbReference type="Proteomes" id="UP000275473">
    <property type="component" value="Unassembled WGS sequence"/>
</dbReference>
<proteinExistence type="predicted"/>
<gene>
    <name evidence="1" type="ORF">EEX84_12150</name>
</gene>
<protein>
    <recommendedName>
        <fullName evidence="3">RNA methyltransferase</fullName>
    </recommendedName>
</protein>
<dbReference type="EMBL" id="RIAX01000009">
    <property type="protein sequence ID" value="RNF38864.1"/>
    <property type="molecule type" value="Genomic_DNA"/>
</dbReference>
<evidence type="ECO:0000313" key="2">
    <source>
        <dbReference type="Proteomes" id="UP000275473"/>
    </source>
</evidence>
<dbReference type="AlphaFoldDB" id="A0A3M8P6N8"/>
<dbReference type="OrthoDB" id="6710127at2"/>
<keyword evidence="2" id="KW-1185">Reference proteome</keyword>
<accession>A0A3M8P6N8</accession>
<comment type="caution">
    <text evidence="1">The sequence shown here is derived from an EMBL/GenBank/DDBJ whole genome shotgun (WGS) entry which is preliminary data.</text>
</comment>
<organism evidence="1 2">
    <name type="scientific">Planococcus salinus</name>
    <dbReference type="NCBI Taxonomy" id="1848460"/>
    <lineage>
        <taxon>Bacteria</taxon>
        <taxon>Bacillati</taxon>
        <taxon>Bacillota</taxon>
        <taxon>Bacilli</taxon>
        <taxon>Bacillales</taxon>
        <taxon>Caryophanaceae</taxon>
        <taxon>Planococcus</taxon>
    </lineage>
</organism>
<sequence length="71" mass="8160">MATYKDIQIYIKSENGYVAKTCWIAHMKELHGLKPRISARRISPDKRMHPCPENKKADILAAFKHFGMVSS</sequence>
<dbReference type="RefSeq" id="WP_123165920.1">
    <property type="nucleotide sequence ID" value="NZ_RIAX01000009.1"/>
</dbReference>
<reference evidence="1 2" key="1">
    <citation type="journal article" date="2018" name="Int. J. Syst. Evol. Microbiol.">
        <title>Planococcus salinus sp. nov., a moderately halophilic bacterium isolated from a saline-alkali soil.</title>
        <authorList>
            <person name="Gan L."/>
        </authorList>
    </citation>
    <scope>NUCLEOTIDE SEQUENCE [LARGE SCALE GENOMIC DNA]</scope>
    <source>
        <strain evidence="1 2">LCB217</strain>
    </source>
</reference>